<dbReference type="SUPFAM" id="SSF51735">
    <property type="entry name" value="NAD(P)-binding Rossmann-fold domains"/>
    <property type="match status" value="1"/>
</dbReference>
<protein>
    <submittedName>
        <fullName evidence="4">Uncharacterized protein</fullName>
    </submittedName>
</protein>
<reference evidence="4" key="1">
    <citation type="journal article" date="2020" name="New Phytol.">
        <title>Comparative genomics reveals dynamic genome evolution in host specialist ectomycorrhizal fungi.</title>
        <authorList>
            <person name="Lofgren L.A."/>
            <person name="Nguyen N.H."/>
            <person name="Vilgalys R."/>
            <person name="Ruytinx J."/>
            <person name="Liao H.L."/>
            <person name="Branco S."/>
            <person name="Kuo A."/>
            <person name="LaButti K."/>
            <person name="Lipzen A."/>
            <person name="Andreopoulos W."/>
            <person name="Pangilinan J."/>
            <person name="Riley R."/>
            <person name="Hundley H."/>
            <person name="Na H."/>
            <person name="Barry K."/>
            <person name="Grigoriev I.V."/>
            <person name="Stajich J.E."/>
            <person name="Kennedy P.G."/>
        </authorList>
    </citation>
    <scope>NUCLEOTIDE SEQUENCE</scope>
    <source>
        <strain evidence="4">DOB743</strain>
    </source>
</reference>
<accession>A0A9P7D0Q5</accession>
<dbReference type="PRINTS" id="PR00081">
    <property type="entry name" value="GDHRDH"/>
</dbReference>
<comment type="caution">
    <text evidence="4">The sequence shown here is derived from an EMBL/GenBank/DDBJ whole genome shotgun (WGS) entry which is preliminary data.</text>
</comment>
<dbReference type="PANTHER" id="PTHR43618">
    <property type="entry name" value="7-ALPHA-HYDROXYSTEROID DEHYDROGENASE"/>
    <property type="match status" value="1"/>
</dbReference>
<dbReference type="Gene3D" id="3.40.50.720">
    <property type="entry name" value="NAD(P)-binding Rossmann-like Domain"/>
    <property type="match status" value="1"/>
</dbReference>
<dbReference type="PROSITE" id="PS00061">
    <property type="entry name" value="ADH_SHORT"/>
    <property type="match status" value="1"/>
</dbReference>
<evidence type="ECO:0000256" key="3">
    <source>
        <dbReference type="ARBA" id="ARBA00023002"/>
    </source>
</evidence>
<evidence type="ECO:0000313" key="5">
    <source>
        <dbReference type="Proteomes" id="UP000714275"/>
    </source>
</evidence>
<dbReference type="GO" id="GO:0016491">
    <property type="term" value="F:oxidoreductase activity"/>
    <property type="evidence" value="ECO:0007669"/>
    <property type="project" value="UniProtKB-KW"/>
</dbReference>
<dbReference type="PRINTS" id="PR00080">
    <property type="entry name" value="SDRFAMILY"/>
</dbReference>
<dbReference type="InterPro" id="IPR052178">
    <property type="entry name" value="Sec_Metab_Biosynth_SDR"/>
</dbReference>
<dbReference type="EMBL" id="JABBWD010000038">
    <property type="protein sequence ID" value="KAG1774858.1"/>
    <property type="molecule type" value="Genomic_DNA"/>
</dbReference>
<keyword evidence="5" id="KW-1185">Reference proteome</keyword>
<name>A0A9P7D0Q5_9AGAM</name>
<dbReference type="OrthoDB" id="3819888at2759"/>
<dbReference type="Proteomes" id="UP000714275">
    <property type="component" value="Unassembled WGS sequence"/>
</dbReference>
<dbReference type="InterPro" id="IPR036291">
    <property type="entry name" value="NAD(P)-bd_dom_sf"/>
</dbReference>
<dbReference type="InterPro" id="IPR020904">
    <property type="entry name" value="Sc_DH/Rdtase_CS"/>
</dbReference>
<evidence type="ECO:0000313" key="4">
    <source>
        <dbReference type="EMBL" id="KAG1774858.1"/>
    </source>
</evidence>
<sequence length="305" mass="32134">MSSPDSYTLKKLYDLNGLIALVTGGGTGIGLNIARGLAANGAKVYITGRRKGVLDGVVAEWNATKGDDMGPMIAQEMDVTKKDSIKAGVTRISQAEGKLHILVNNAGQCGPVSDELNQPSTTAQKEAGPLSEYLFNSESFEEWSSLFAINTSSIYFVTIAFLDLLDKGSKDTDKEGFSSSVINITSISGLIKLAQRHFCYNSSKAAGSHLTRMLSTEFALKGINVRVNAIAPGVYESEMTHDTITGQAATDSVGMPVVPVPAKRPGTGVEMAGTAVYLASPAAAYMNGQELVIDGGYLAVNPSRV</sequence>
<keyword evidence="3" id="KW-0560">Oxidoreductase</keyword>
<proteinExistence type="inferred from homology"/>
<dbReference type="InterPro" id="IPR002347">
    <property type="entry name" value="SDR_fam"/>
</dbReference>
<gene>
    <name evidence="4" type="ORF">EV702DRAFT_472846</name>
</gene>
<dbReference type="AlphaFoldDB" id="A0A9P7D0Q5"/>
<organism evidence="4 5">
    <name type="scientific">Suillus placidus</name>
    <dbReference type="NCBI Taxonomy" id="48579"/>
    <lineage>
        <taxon>Eukaryota</taxon>
        <taxon>Fungi</taxon>
        <taxon>Dikarya</taxon>
        <taxon>Basidiomycota</taxon>
        <taxon>Agaricomycotina</taxon>
        <taxon>Agaricomycetes</taxon>
        <taxon>Agaricomycetidae</taxon>
        <taxon>Boletales</taxon>
        <taxon>Suillineae</taxon>
        <taxon>Suillaceae</taxon>
        <taxon>Suillus</taxon>
    </lineage>
</organism>
<evidence type="ECO:0000256" key="1">
    <source>
        <dbReference type="ARBA" id="ARBA00006484"/>
    </source>
</evidence>
<keyword evidence="2" id="KW-0521">NADP</keyword>
<dbReference type="PANTHER" id="PTHR43618:SF4">
    <property type="entry name" value="SHORT CHAIN DEHYDROGENASE_REDUCTASE FAMILY (AFU_ORTHOLOGUE AFUA_7G04540)"/>
    <property type="match status" value="1"/>
</dbReference>
<evidence type="ECO:0000256" key="2">
    <source>
        <dbReference type="ARBA" id="ARBA00022857"/>
    </source>
</evidence>
<dbReference type="Pfam" id="PF13561">
    <property type="entry name" value="adh_short_C2"/>
    <property type="match status" value="1"/>
</dbReference>
<comment type="similarity">
    <text evidence="1">Belongs to the short-chain dehydrogenases/reductases (SDR) family.</text>
</comment>